<dbReference type="RefSeq" id="WP_189061524.1">
    <property type="nucleotide sequence ID" value="NZ_BMMK01000043.1"/>
</dbReference>
<dbReference type="Gene3D" id="3.10.180.10">
    <property type="entry name" value="2,3-Dihydroxybiphenyl 1,2-Dioxygenase, domain 1"/>
    <property type="match status" value="2"/>
</dbReference>
<dbReference type="PROSITE" id="PS51819">
    <property type="entry name" value="VOC"/>
    <property type="match status" value="2"/>
</dbReference>
<dbReference type="PANTHER" id="PTHR33993:SF14">
    <property type="entry name" value="GB|AAF24581.1"/>
    <property type="match status" value="1"/>
</dbReference>
<accession>A0A8J3FYV2</accession>
<comment type="caution">
    <text evidence="2">The sequence shown here is derived from an EMBL/GenBank/DDBJ whole genome shotgun (WGS) entry which is preliminary data.</text>
</comment>
<sequence>MADVTSRYPVGAPCWFDMTVPNRATAVEFYGAVLSWDVDTTEHYGFCRVRGRDVAAVAEPFEGEAPPAQSNWVVYLATDDCAGTLRKVEEHGGRVIREQLADNWGTMAIVEDPTGGIFSLWQAGEHLGSGAFNEPGAPCWNEIATRDVARAVDFFTKVFGYEAEALPDGPFDYTVLKANGEPVAGVYGGQGRVSSGHGAWLTYFATNDTDAASHTAVGNGGRVLGEPEDTPFGRLAILADPFGAHFAVIKLPTGQA</sequence>
<reference evidence="2" key="1">
    <citation type="journal article" date="2014" name="Int. J. Syst. Evol. Microbiol.">
        <title>Complete genome sequence of Corynebacterium casei LMG S-19264T (=DSM 44701T), isolated from a smear-ripened cheese.</title>
        <authorList>
            <consortium name="US DOE Joint Genome Institute (JGI-PGF)"/>
            <person name="Walter F."/>
            <person name="Albersmeier A."/>
            <person name="Kalinowski J."/>
            <person name="Ruckert C."/>
        </authorList>
    </citation>
    <scope>NUCLEOTIDE SEQUENCE</scope>
    <source>
        <strain evidence="2">CGMCC 4.5737</strain>
    </source>
</reference>
<proteinExistence type="predicted"/>
<feature type="domain" description="VOC" evidence="1">
    <location>
        <begin position="137"/>
        <end position="251"/>
    </location>
</feature>
<evidence type="ECO:0000313" key="2">
    <source>
        <dbReference type="EMBL" id="GGM79065.1"/>
    </source>
</evidence>
<keyword evidence="2" id="KW-0378">Hydrolase</keyword>
<dbReference type="InterPro" id="IPR029068">
    <property type="entry name" value="Glyas_Bleomycin-R_OHBP_Dase"/>
</dbReference>
<dbReference type="AlphaFoldDB" id="A0A8J3FYV2"/>
<keyword evidence="3" id="KW-1185">Reference proteome</keyword>
<dbReference type="SUPFAM" id="SSF54593">
    <property type="entry name" value="Glyoxalase/Bleomycin resistance protein/Dihydroxybiphenyl dioxygenase"/>
    <property type="match status" value="2"/>
</dbReference>
<dbReference type="GO" id="GO:0016787">
    <property type="term" value="F:hydrolase activity"/>
    <property type="evidence" value="ECO:0007669"/>
    <property type="project" value="UniProtKB-KW"/>
</dbReference>
<evidence type="ECO:0000259" key="1">
    <source>
        <dbReference type="PROSITE" id="PS51819"/>
    </source>
</evidence>
<dbReference type="InterPro" id="IPR004360">
    <property type="entry name" value="Glyas_Fos-R_dOase_dom"/>
</dbReference>
<dbReference type="InterPro" id="IPR052164">
    <property type="entry name" value="Anthracycline_SecMetBiosynth"/>
</dbReference>
<organism evidence="2 3">
    <name type="scientific">Longimycelium tulufanense</name>
    <dbReference type="NCBI Taxonomy" id="907463"/>
    <lineage>
        <taxon>Bacteria</taxon>
        <taxon>Bacillati</taxon>
        <taxon>Actinomycetota</taxon>
        <taxon>Actinomycetes</taxon>
        <taxon>Pseudonocardiales</taxon>
        <taxon>Pseudonocardiaceae</taxon>
        <taxon>Longimycelium</taxon>
    </lineage>
</organism>
<dbReference type="InterPro" id="IPR037523">
    <property type="entry name" value="VOC_core"/>
</dbReference>
<dbReference type="CDD" id="cd07247">
    <property type="entry name" value="SgaA_N_like"/>
    <property type="match status" value="2"/>
</dbReference>
<evidence type="ECO:0000313" key="3">
    <source>
        <dbReference type="Proteomes" id="UP000637578"/>
    </source>
</evidence>
<dbReference type="PANTHER" id="PTHR33993">
    <property type="entry name" value="GLYOXALASE-RELATED"/>
    <property type="match status" value="1"/>
</dbReference>
<reference evidence="2" key="2">
    <citation type="submission" date="2020-09" db="EMBL/GenBank/DDBJ databases">
        <authorList>
            <person name="Sun Q."/>
            <person name="Zhou Y."/>
        </authorList>
    </citation>
    <scope>NUCLEOTIDE SEQUENCE</scope>
    <source>
        <strain evidence="2">CGMCC 4.5737</strain>
    </source>
</reference>
<dbReference type="Proteomes" id="UP000637578">
    <property type="component" value="Unassembled WGS sequence"/>
</dbReference>
<feature type="domain" description="VOC" evidence="1">
    <location>
        <begin position="12"/>
        <end position="123"/>
    </location>
</feature>
<protein>
    <submittedName>
        <fullName evidence="2">Hydrolase</fullName>
    </submittedName>
</protein>
<gene>
    <name evidence="2" type="ORF">GCM10012275_57110</name>
</gene>
<dbReference type="EMBL" id="BMMK01000043">
    <property type="protein sequence ID" value="GGM79065.1"/>
    <property type="molecule type" value="Genomic_DNA"/>
</dbReference>
<name>A0A8J3FYV2_9PSEU</name>
<dbReference type="Pfam" id="PF00903">
    <property type="entry name" value="Glyoxalase"/>
    <property type="match status" value="2"/>
</dbReference>